<sequence length="584" mass="62125">MFGSAQRARLAALAIGAAALLAACGGSGGGDSGATPEASLPPPTRQDAGRFLAQSTFGPTETEVDRVVALGYGSWLNEQFARPQSSHRLNWDAANAELKALDATRSAGPNEVLNSFYRQAIGGEDQLRQRVAFALSQIFVISMNDSTVSDNTRGVAGYMDMLGQHAFGNYRELLEGVARHPMMGLYLSHLRNQKENASSGRVPDENFAREVMQLFSIGLVQLNADGTPKLDASGKPLDTYTAEDISGLAKVFTGWSWYGPDTSDNRFYGSSSAQDVDRQWQPMQGYAKFHSVSEKKFLGKTIAAQSGADPAASLKVALDTLAAHPNVGPFIGKQLIQRLVTSNPSPAYVARVSAVFADNGSGTRGDLKAVVRAVLLDPEARSAAALTDPKAGKLREPVLRLSAFLRAYGAVSDSGKFLLASTDDAGTQLGQSAMRSPSVFNFYRPGYVPPSTLSGAQGLAVPEMQITHESSVAGYANYMRAAVQSGVGSYGATLRRNDIQPNYGAELPLADKPAELVELVNRKLMASQMNAALKTEIEAAVVSVAIPVLNSSGSNQAQIDAAKLNRVRLAVYLALVSPEFLVQK</sequence>
<gene>
    <name evidence="3" type="ORF">EV670_1812</name>
</gene>
<dbReference type="PANTHER" id="PTHR43737:SF1">
    <property type="entry name" value="DUF1501 DOMAIN-CONTAINING PROTEIN"/>
    <property type="match status" value="1"/>
</dbReference>
<dbReference type="InterPro" id="IPR014917">
    <property type="entry name" value="DUF1800"/>
</dbReference>
<organism evidence="3 4">
    <name type="scientific">Rivibacter subsaxonicus</name>
    <dbReference type="NCBI Taxonomy" id="457575"/>
    <lineage>
        <taxon>Bacteria</taxon>
        <taxon>Pseudomonadati</taxon>
        <taxon>Pseudomonadota</taxon>
        <taxon>Betaproteobacteria</taxon>
        <taxon>Burkholderiales</taxon>
        <taxon>Rivibacter</taxon>
    </lineage>
</organism>
<proteinExistence type="predicted"/>
<keyword evidence="2" id="KW-0732">Signal</keyword>
<feature type="chain" id="PRO_5020627770" evidence="2">
    <location>
        <begin position="23"/>
        <end position="584"/>
    </location>
</feature>
<dbReference type="Pfam" id="PF08811">
    <property type="entry name" value="DUF1800"/>
    <property type="match status" value="1"/>
</dbReference>
<evidence type="ECO:0000313" key="3">
    <source>
        <dbReference type="EMBL" id="RZU01097.1"/>
    </source>
</evidence>
<dbReference type="PROSITE" id="PS51257">
    <property type="entry name" value="PROKAR_LIPOPROTEIN"/>
    <property type="match status" value="1"/>
</dbReference>
<name>A0A4Q7VWJ3_9BURK</name>
<reference evidence="3 4" key="1">
    <citation type="submission" date="2019-02" db="EMBL/GenBank/DDBJ databases">
        <title>Genomic Encyclopedia of Type Strains, Phase IV (KMG-IV): sequencing the most valuable type-strain genomes for metagenomic binning, comparative biology and taxonomic classification.</title>
        <authorList>
            <person name="Goeker M."/>
        </authorList>
    </citation>
    <scope>NUCLEOTIDE SEQUENCE [LARGE SCALE GENOMIC DNA]</scope>
    <source>
        <strain evidence="3 4">DSM 19570</strain>
    </source>
</reference>
<dbReference type="RefSeq" id="WP_130431509.1">
    <property type="nucleotide sequence ID" value="NZ_SHKP01000005.1"/>
</dbReference>
<dbReference type="OrthoDB" id="9772295at2"/>
<keyword evidence="4" id="KW-1185">Reference proteome</keyword>
<dbReference type="PANTHER" id="PTHR43737">
    <property type="entry name" value="BLL7424 PROTEIN"/>
    <property type="match status" value="1"/>
</dbReference>
<evidence type="ECO:0000313" key="4">
    <source>
        <dbReference type="Proteomes" id="UP000293671"/>
    </source>
</evidence>
<protein>
    <submittedName>
        <fullName evidence="3">Uncharacterized protein (DUF1800 family)</fullName>
    </submittedName>
</protein>
<dbReference type="Proteomes" id="UP000293671">
    <property type="component" value="Unassembled WGS sequence"/>
</dbReference>
<evidence type="ECO:0000256" key="2">
    <source>
        <dbReference type="SAM" id="SignalP"/>
    </source>
</evidence>
<feature type="signal peptide" evidence="2">
    <location>
        <begin position="1"/>
        <end position="22"/>
    </location>
</feature>
<accession>A0A4Q7VWJ3</accession>
<evidence type="ECO:0000256" key="1">
    <source>
        <dbReference type="SAM" id="MobiDB-lite"/>
    </source>
</evidence>
<dbReference type="AlphaFoldDB" id="A0A4Q7VWJ3"/>
<comment type="caution">
    <text evidence="3">The sequence shown here is derived from an EMBL/GenBank/DDBJ whole genome shotgun (WGS) entry which is preliminary data.</text>
</comment>
<dbReference type="EMBL" id="SHKP01000005">
    <property type="protein sequence ID" value="RZU01097.1"/>
    <property type="molecule type" value="Genomic_DNA"/>
</dbReference>
<feature type="region of interest" description="Disordered" evidence="1">
    <location>
        <begin position="28"/>
        <end position="48"/>
    </location>
</feature>